<evidence type="ECO:0000256" key="5">
    <source>
        <dbReference type="ARBA" id="ARBA00022618"/>
    </source>
</evidence>
<dbReference type="Pfam" id="PF00176">
    <property type="entry name" value="SNF2-rel_dom"/>
    <property type="match status" value="1"/>
</dbReference>
<dbReference type="InterPro" id="IPR050496">
    <property type="entry name" value="SNF2_RAD54_helicase_repair"/>
</dbReference>
<keyword evidence="14" id="KW-0539">Nucleus</keyword>
<evidence type="ECO:0000256" key="4">
    <source>
        <dbReference type="ARBA" id="ARBA00015341"/>
    </source>
</evidence>
<dbReference type="Proteomes" id="UP000015103">
    <property type="component" value="Unassembled WGS sequence"/>
</dbReference>
<keyword evidence="10" id="KW-0347">Helicase</keyword>
<proteinExistence type="inferred from homology"/>
<evidence type="ECO:0000256" key="18">
    <source>
        <dbReference type="ARBA" id="ARBA00029956"/>
    </source>
</evidence>
<dbReference type="InterPro" id="IPR000330">
    <property type="entry name" value="SNF2_N"/>
</dbReference>
<evidence type="ECO:0000313" key="22">
    <source>
        <dbReference type="EnsemblMetazoa" id="RPRC017806-PA"/>
    </source>
</evidence>
<dbReference type="FunFam" id="3.40.50.10810:FF:000042">
    <property type="entry name" value="SNF2 family helicase-like protein"/>
    <property type="match status" value="1"/>
</dbReference>
<accession>A0A905QWY8</accession>
<evidence type="ECO:0000256" key="3">
    <source>
        <dbReference type="ARBA" id="ARBA00011467"/>
    </source>
</evidence>
<dbReference type="GO" id="GO:0051321">
    <property type="term" value="P:meiotic cell cycle"/>
    <property type="evidence" value="ECO:0007669"/>
    <property type="project" value="UniProtKB-KW"/>
</dbReference>
<dbReference type="Pfam" id="PF25875">
    <property type="entry name" value="WHD_Rad26_CSB"/>
    <property type="match status" value="1"/>
</dbReference>
<dbReference type="SMART" id="SM00490">
    <property type="entry name" value="HELICc"/>
    <property type="match status" value="1"/>
</dbReference>
<dbReference type="GO" id="GO:0005524">
    <property type="term" value="F:ATP binding"/>
    <property type="evidence" value="ECO:0007669"/>
    <property type="project" value="InterPro"/>
</dbReference>
<evidence type="ECO:0000259" key="20">
    <source>
        <dbReference type="PROSITE" id="PS51192"/>
    </source>
</evidence>
<dbReference type="InterPro" id="IPR049730">
    <property type="entry name" value="SNF2/RAD54-like_C"/>
</dbReference>
<dbReference type="GO" id="GO:0051301">
    <property type="term" value="P:cell division"/>
    <property type="evidence" value="ECO:0007669"/>
    <property type="project" value="UniProtKB-KW"/>
</dbReference>
<evidence type="ECO:0000256" key="2">
    <source>
        <dbReference type="ARBA" id="ARBA00007025"/>
    </source>
</evidence>
<evidence type="ECO:0000256" key="16">
    <source>
        <dbReference type="ARBA" id="ARBA00023306"/>
    </source>
</evidence>
<evidence type="ECO:0000313" key="23">
    <source>
        <dbReference type="Proteomes" id="UP000015103"/>
    </source>
</evidence>
<dbReference type="RefSeq" id="XP_073976974.1">
    <property type="nucleotide sequence ID" value="XM_074120873.1"/>
</dbReference>
<evidence type="ECO:0000256" key="6">
    <source>
        <dbReference type="ARBA" id="ARBA00022741"/>
    </source>
</evidence>
<evidence type="ECO:0000256" key="14">
    <source>
        <dbReference type="ARBA" id="ARBA00023242"/>
    </source>
</evidence>
<dbReference type="SUPFAM" id="SSF52540">
    <property type="entry name" value="P-loop containing nucleoside triphosphate hydrolases"/>
    <property type="match status" value="2"/>
</dbReference>
<keyword evidence="23" id="KW-1185">Reference proteome</keyword>
<keyword evidence="12" id="KW-0238">DNA-binding</keyword>
<name>A0A905QWY8_RHOPR</name>
<keyword evidence="8" id="KW-0498">Mitosis</keyword>
<dbReference type="GO" id="GO:0005634">
    <property type="term" value="C:nucleus"/>
    <property type="evidence" value="ECO:0007669"/>
    <property type="project" value="TreeGrafter"/>
</dbReference>
<dbReference type="PANTHER" id="PTHR45629:SF7">
    <property type="entry name" value="DNA EXCISION REPAIR PROTEIN ERCC-6-RELATED"/>
    <property type="match status" value="1"/>
</dbReference>
<dbReference type="InterPro" id="IPR014001">
    <property type="entry name" value="Helicase_ATP-bd"/>
</dbReference>
<dbReference type="CDD" id="cd18793">
    <property type="entry name" value="SF2_C_SNF"/>
    <property type="match status" value="1"/>
</dbReference>
<dbReference type="CDD" id="cd22254">
    <property type="entry name" value="CSB_WHD"/>
    <property type="match status" value="1"/>
</dbReference>
<evidence type="ECO:0000256" key="19">
    <source>
        <dbReference type="SAM" id="MobiDB-lite"/>
    </source>
</evidence>
<dbReference type="EnsemblMetazoa" id="RPRC017806-RA">
    <property type="protein sequence ID" value="RPRC017806-PA"/>
    <property type="gene ID" value="RPRC017806"/>
</dbReference>
<feature type="region of interest" description="Disordered" evidence="19">
    <location>
        <begin position="201"/>
        <end position="231"/>
    </location>
</feature>
<keyword evidence="6" id="KW-0547">Nucleotide-binding</keyword>
<keyword evidence="7" id="KW-0227">DNA damage</keyword>
<evidence type="ECO:0000259" key="21">
    <source>
        <dbReference type="PROSITE" id="PS51194"/>
    </source>
</evidence>
<evidence type="ECO:0000256" key="15">
    <source>
        <dbReference type="ARBA" id="ARBA00023254"/>
    </source>
</evidence>
<sequence>MEDNQSNIAVSDVHDLKIDVSAIQDVAKNHQASELHSLDLSVYDINTLEKGIIAQVDEAIGHKEHEISKLLEEGELPEDYYEKKIRLGQMTPFGTVLGEGNSATESSDRLKRSEDALSELERYLQSQAALQAKRRKTTKTATVIKNDLFEKDKLIIRKNEDWPSKKRRKSKIVAEGGVKLYESIEDDLKIKPIIRRCSSGSEYIPSDGQSSSEEGHKKLKSSKRKRLVKKRKIDSNKLESEDSSWEDSDAGHVSKKKIKELDDGDIDLFTERIKKLNWNIGRLEVHTVCDVFKCPKVVWDKLYLYQQVAVKWFWELNQKRCGGILGDEMGLGKTVQLIAFLAGLHVSQIEDYDTGFRGLGPSIIVCPTTVMHQWVREFRTWYPLLRVAILHESGTYCGKDRSKLISALHTYTQGILITSYTALVQYQEKILSKNWHYVILDEGHKIRNNNAQVTIAAKKFDTPHRLILSGSPLQNNLRELWSLFDFVYPGKLGTLQAFTSRFQTPIVQGGYANASQFQVTLAYKCALILKDTITPYLLRRMKCDVDDHIHLPNKTEQILFCRLTDDQRHYYKGYVENLDLEAVAKGKAKMFVALYNMRKICNHPDLYSGGPKRNFTITLDSTEDEESSFGFWGRAGKMIVIETLLNIWQKQGHRVLLFTQGTKMLVILEEFVKRRGYKYLKLDGQTCISSRQPLIDKFNKDQSYFVMLLTTKVGGLGINLTGADRVVIYDPDWNPATDTQARERAWRIGQRKEVTIYRLITAGTIEEKIYHRQIFKQFLSNKVLKDPRQRRFFKTNDLVELFTLNETIKNGTNETAAIFAGTNSEIKFDSNNFDTCDDEIKIDSSDFQNTKITFSESKIEEMKKLAQRLSKKLENKSPLNSEKCNMGSKKGNNDAECVYGPDGNIIAAKAQELVNNMGEKSRTKAEECEDIEQIAIARKNETLKYKKQSDNNALVRNKKLKTESQVTKVKISHRKHKKDKYEKFEGKIVPHLLKCKRVKRKKENIVKRMSQDEYVLHNLFTKSGLETVLKHDTIMQDGPSDYALVEAEAEKLAQEAVKYIKESRAQVPQVRKPSFTLPLGSRNKQNEGSSLLEAIKRRNMILETTSEENQLAKQIVSWLSSQGGTASTDEIVNEFQRKVGPGKTPLFKTILSKIAQFYRAPDKIGYWTVRDEFK</sequence>
<feature type="compositionally biased region" description="Basic residues" evidence="19">
    <location>
        <begin position="217"/>
        <end position="231"/>
    </location>
</feature>
<keyword evidence="15" id="KW-0469">Meiosis</keyword>
<dbReference type="InterPro" id="IPR058951">
    <property type="entry name" value="WHD_Rad26_CSB-like"/>
</dbReference>
<dbReference type="EMBL" id="ACPB03000249">
    <property type="status" value="NOT_ANNOTATED_CDS"/>
    <property type="molecule type" value="Genomic_DNA"/>
</dbReference>
<evidence type="ECO:0000256" key="17">
    <source>
        <dbReference type="ARBA" id="ARBA00024776"/>
    </source>
</evidence>
<protein>
    <recommendedName>
        <fullName evidence="4">DNA repair and recombination protein RAD54-like</fullName>
    </recommendedName>
    <alternativeName>
        <fullName evidence="18">Protein okra</fullName>
    </alternativeName>
</protein>
<evidence type="ECO:0000256" key="11">
    <source>
        <dbReference type="ARBA" id="ARBA00022840"/>
    </source>
</evidence>
<comment type="subunit">
    <text evidence="3">Interacts (via N-terminus) with spn-A/Rad51.</text>
</comment>
<dbReference type="InterPro" id="IPR038718">
    <property type="entry name" value="SNF2-like_sf"/>
</dbReference>
<reference evidence="22" key="1">
    <citation type="submission" date="2022-10" db="UniProtKB">
        <authorList>
            <consortium name="EnsemblMetazoa"/>
        </authorList>
    </citation>
    <scope>IDENTIFICATION</scope>
</reference>
<keyword evidence="9" id="KW-0378">Hydrolase</keyword>
<evidence type="ECO:0000256" key="8">
    <source>
        <dbReference type="ARBA" id="ARBA00022776"/>
    </source>
</evidence>
<dbReference type="Gene3D" id="3.40.50.10810">
    <property type="entry name" value="Tandem AAA-ATPase domain"/>
    <property type="match status" value="1"/>
</dbReference>
<dbReference type="PANTHER" id="PTHR45629">
    <property type="entry name" value="SNF2/RAD54 FAMILY MEMBER"/>
    <property type="match status" value="1"/>
</dbReference>
<evidence type="ECO:0000256" key="13">
    <source>
        <dbReference type="ARBA" id="ARBA00023204"/>
    </source>
</evidence>
<dbReference type="AlphaFoldDB" id="A0A905QWY8"/>
<keyword evidence="5" id="KW-0132">Cell division</keyword>
<dbReference type="PROSITE" id="PS51192">
    <property type="entry name" value="HELICASE_ATP_BIND_1"/>
    <property type="match status" value="1"/>
</dbReference>
<dbReference type="InterPro" id="IPR027417">
    <property type="entry name" value="P-loop_NTPase"/>
</dbReference>
<dbReference type="PROSITE" id="PS51194">
    <property type="entry name" value="HELICASE_CTER"/>
    <property type="match status" value="1"/>
</dbReference>
<feature type="domain" description="Helicase ATP-binding" evidence="20">
    <location>
        <begin position="314"/>
        <end position="490"/>
    </location>
</feature>
<comment type="similarity">
    <text evidence="2">Belongs to the SNF2/RAD54 helicase family.</text>
</comment>
<feature type="domain" description="Helicase C-terminal" evidence="21">
    <location>
        <begin position="640"/>
        <end position="799"/>
    </location>
</feature>
<evidence type="ECO:0000256" key="7">
    <source>
        <dbReference type="ARBA" id="ARBA00022763"/>
    </source>
</evidence>
<keyword evidence="16" id="KW-0131">Cell cycle</keyword>
<evidence type="ECO:0000256" key="12">
    <source>
        <dbReference type="ARBA" id="ARBA00023125"/>
    </source>
</evidence>
<keyword evidence="11" id="KW-0067">ATP-binding</keyword>
<evidence type="ECO:0000256" key="9">
    <source>
        <dbReference type="ARBA" id="ARBA00022801"/>
    </source>
</evidence>
<dbReference type="Pfam" id="PF00271">
    <property type="entry name" value="Helicase_C"/>
    <property type="match status" value="1"/>
</dbReference>
<evidence type="ECO:0000256" key="1">
    <source>
        <dbReference type="ARBA" id="ARBA00004123"/>
    </source>
</evidence>
<dbReference type="Gene3D" id="3.40.50.300">
    <property type="entry name" value="P-loop containing nucleotide triphosphate hydrolases"/>
    <property type="match status" value="1"/>
</dbReference>
<dbReference type="InterPro" id="IPR001650">
    <property type="entry name" value="Helicase_C-like"/>
</dbReference>
<dbReference type="GO" id="GO:0008094">
    <property type="term" value="F:ATP-dependent activity, acting on DNA"/>
    <property type="evidence" value="ECO:0007669"/>
    <property type="project" value="TreeGrafter"/>
</dbReference>
<evidence type="ECO:0000256" key="10">
    <source>
        <dbReference type="ARBA" id="ARBA00022806"/>
    </source>
</evidence>
<dbReference type="EMBL" id="ACPB03000248">
    <property type="status" value="NOT_ANNOTATED_CDS"/>
    <property type="molecule type" value="Genomic_DNA"/>
</dbReference>
<dbReference type="GeneID" id="141450431"/>
<comment type="function">
    <text evidence="17">Involved in mitotic DNA repair and meiotic recombination. Functions in the recombinational DNA repair pathway. Essential for interhomolog gene conversion (GC), but may have a less important role in intersister GC than spn-A/Rad51. In the presence of DNA, spn-A/Rad51 enhances the ATPase activity of okr/Rad54.</text>
</comment>
<dbReference type="GO" id="GO:0006283">
    <property type="term" value="P:transcription-coupled nucleotide-excision repair"/>
    <property type="evidence" value="ECO:0007669"/>
    <property type="project" value="TreeGrafter"/>
</dbReference>
<dbReference type="GO" id="GO:0016787">
    <property type="term" value="F:hydrolase activity"/>
    <property type="evidence" value="ECO:0007669"/>
    <property type="project" value="UniProtKB-KW"/>
</dbReference>
<dbReference type="SMART" id="SM00487">
    <property type="entry name" value="DEXDc"/>
    <property type="match status" value="1"/>
</dbReference>
<keyword evidence="13" id="KW-0234">DNA repair</keyword>
<comment type="subcellular location">
    <subcellularLocation>
        <location evidence="1">Nucleus</location>
    </subcellularLocation>
</comment>
<dbReference type="CDD" id="cd18000">
    <property type="entry name" value="DEXHc_ERCC6"/>
    <property type="match status" value="1"/>
</dbReference>
<organism evidence="22 23">
    <name type="scientific">Rhodnius prolixus</name>
    <name type="common">Triatomid bug</name>
    <dbReference type="NCBI Taxonomy" id="13249"/>
    <lineage>
        <taxon>Eukaryota</taxon>
        <taxon>Metazoa</taxon>
        <taxon>Ecdysozoa</taxon>
        <taxon>Arthropoda</taxon>
        <taxon>Hexapoda</taxon>
        <taxon>Insecta</taxon>
        <taxon>Pterygota</taxon>
        <taxon>Neoptera</taxon>
        <taxon>Paraneoptera</taxon>
        <taxon>Hemiptera</taxon>
        <taxon>Heteroptera</taxon>
        <taxon>Panheteroptera</taxon>
        <taxon>Cimicomorpha</taxon>
        <taxon>Reduviidae</taxon>
        <taxon>Triatominae</taxon>
        <taxon>Rhodnius</taxon>
    </lineage>
</organism>